<evidence type="ECO:0000313" key="5">
    <source>
        <dbReference type="Proteomes" id="UP000326500"/>
    </source>
</evidence>
<keyword evidence="5" id="KW-1185">Reference proteome</keyword>
<keyword evidence="2" id="KW-0533">Nickel</keyword>
<proteinExistence type="predicted"/>
<dbReference type="OrthoDB" id="107324at2157"/>
<dbReference type="EMBL" id="FNFT01000004">
    <property type="protein sequence ID" value="SDK13085.1"/>
    <property type="molecule type" value="Genomic_DNA"/>
</dbReference>
<dbReference type="InterPro" id="IPR016101">
    <property type="entry name" value="CO_DH_a-bundle"/>
</dbReference>
<evidence type="ECO:0000256" key="1">
    <source>
        <dbReference type="ARBA" id="ARBA00022485"/>
    </source>
</evidence>
<evidence type="ECO:0000256" key="3">
    <source>
        <dbReference type="ARBA" id="ARBA00023002"/>
    </source>
</evidence>
<name>A0A1G8ZF99_9EURY</name>
<dbReference type="GO" id="GO:0051539">
    <property type="term" value="F:4 iron, 4 sulfur cluster binding"/>
    <property type="evidence" value="ECO:0007669"/>
    <property type="project" value="UniProtKB-KW"/>
</dbReference>
<dbReference type="AlphaFoldDB" id="A0A1G8ZF99"/>
<organism evidence="4 5">
    <name type="scientific">Methanoculleus thermophilus</name>
    <dbReference type="NCBI Taxonomy" id="2200"/>
    <lineage>
        <taxon>Archaea</taxon>
        <taxon>Methanobacteriati</taxon>
        <taxon>Methanobacteriota</taxon>
        <taxon>Stenosarchaea group</taxon>
        <taxon>Methanomicrobia</taxon>
        <taxon>Methanomicrobiales</taxon>
        <taxon>Methanomicrobiaceae</taxon>
        <taxon>Methanoculleus</taxon>
    </lineage>
</organism>
<reference evidence="4 5" key="1">
    <citation type="submission" date="2016-10" db="EMBL/GenBank/DDBJ databases">
        <authorList>
            <person name="Varghese N."/>
            <person name="Submissions S."/>
        </authorList>
    </citation>
    <scope>NUCLEOTIDE SEQUENCE [LARGE SCALE GENOMIC DNA]</scope>
    <source>
        <strain evidence="4 5">DSM 2373</strain>
    </source>
</reference>
<keyword evidence="1" id="KW-0408">Iron</keyword>
<keyword evidence="1" id="KW-0004">4Fe-4S</keyword>
<evidence type="ECO:0000313" key="4">
    <source>
        <dbReference type="EMBL" id="SDK13085.1"/>
    </source>
</evidence>
<dbReference type="GO" id="GO:0006091">
    <property type="term" value="P:generation of precursor metabolites and energy"/>
    <property type="evidence" value="ECO:0007669"/>
    <property type="project" value="InterPro"/>
</dbReference>
<keyword evidence="1" id="KW-0479">Metal-binding</keyword>
<protein>
    <submittedName>
        <fullName evidence="4">Uncharacterized protein</fullName>
    </submittedName>
</protein>
<dbReference type="RefSeq" id="WP_066957491.1">
    <property type="nucleotide sequence ID" value="NZ_BCNX01000007.1"/>
</dbReference>
<dbReference type="STRING" id="2200.GCA_001571405_01443"/>
<dbReference type="Gene3D" id="1.20.1270.30">
    <property type="match status" value="1"/>
</dbReference>
<dbReference type="GO" id="GO:0016151">
    <property type="term" value="F:nickel cation binding"/>
    <property type="evidence" value="ECO:0007669"/>
    <property type="project" value="InterPro"/>
</dbReference>
<keyword evidence="3" id="KW-0560">Oxidoreductase</keyword>
<accession>A0A1G8ZF99</accession>
<sequence>MFYKEFLPDNTSQVWIEVGFLPPIEYQRAVALLHRLAMNGEAGASLIASILIAATAGSGRTTCSYRILDSARLRRTAREYGIDPAGRTDIELARAVTRAIIAEYGDGTAEEDA</sequence>
<evidence type="ECO:0000256" key="2">
    <source>
        <dbReference type="ARBA" id="ARBA00022596"/>
    </source>
</evidence>
<dbReference type="GO" id="GO:0043885">
    <property type="term" value="F:anaerobic carbon-monoxide dehydrogenase activity"/>
    <property type="evidence" value="ECO:0007669"/>
    <property type="project" value="InterPro"/>
</dbReference>
<dbReference type="Proteomes" id="UP000326500">
    <property type="component" value="Unassembled WGS sequence"/>
</dbReference>
<keyword evidence="1" id="KW-0411">Iron-sulfur</keyword>
<gene>
    <name evidence="4" type="ORF">SAMN04488571_104111</name>
</gene>